<dbReference type="HOGENOM" id="CLU_1749984_0_0_1"/>
<dbReference type="EMBL" id="DS547097">
    <property type="protein sequence ID" value="EDR10287.1"/>
    <property type="molecule type" value="Genomic_DNA"/>
</dbReference>
<reference evidence="1 2" key="1">
    <citation type="journal article" date="2008" name="Nature">
        <title>The genome of Laccaria bicolor provides insights into mycorrhizal symbiosis.</title>
        <authorList>
            <person name="Martin F."/>
            <person name="Aerts A."/>
            <person name="Ahren D."/>
            <person name="Brun A."/>
            <person name="Danchin E.G.J."/>
            <person name="Duchaussoy F."/>
            <person name="Gibon J."/>
            <person name="Kohler A."/>
            <person name="Lindquist E."/>
            <person name="Pereda V."/>
            <person name="Salamov A."/>
            <person name="Shapiro H.J."/>
            <person name="Wuyts J."/>
            <person name="Blaudez D."/>
            <person name="Buee M."/>
            <person name="Brokstein P."/>
            <person name="Canbaeck B."/>
            <person name="Cohen D."/>
            <person name="Courty P.E."/>
            <person name="Coutinho P.M."/>
            <person name="Delaruelle C."/>
            <person name="Detter J.C."/>
            <person name="Deveau A."/>
            <person name="DiFazio S."/>
            <person name="Duplessis S."/>
            <person name="Fraissinet-Tachet L."/>
            <person name="Lucic E."/>
            <person name="Frey-Klett P."/>
            <person name="Fourrey C."/>
            <person name="Feussner I."/>
            <person name="Gay G."/>
            <person name="Grimwood J."/>
            <person name="Hoegger P.J."/>
            <person name="Jain P."/>
            <person name="Kilaru S."/>
            <person name="Labbe J."/>
            <person name="Lin Y.C."/>
            <person name="Legue V."/>
            <person name="Le Tacon F."/>
            <person name="Marmeisse R."/>
            <person name="Melayah D."/>
            <person name="Montanini B."/>
            <person name="Muratet M."/>
            <person name="Nehls U."/>
            <person name="Niculita-Hirzel H."/>
            <person name="Oudot-Le Secq M.P."/>
            <person name="Peter M."/>
            <person name="Quesneville H."/>
            <person name="Rajashekar B."/>
            <person name="Reich M."/>
            <person name="Rouhier N."/>
            <person name="Schmutz J."/>
            <person name="Yin T."/>
            <person name="Chalot M."/>
            <person name="Henrissat B."/>
            <person name="Kuees U."/>
            <person name="Lucas S."/>
            <person name="Van de Peer Y."/>
            <person name="Podila G.K."/>
            <person name="Polle A."/>
            <person name="Pukkila P.J."/>
            <person name="Richardson P.M."/>
            <person name="Rouze P."/>
            <person name="Sanders I.R."/>
            <person name="Stajich J.E."/>
            <person name="Tunlid A."/>
            <person name="Tuskan G."/>
            <person name="Grigoriev I.V."/>
        </authorList>
    </citation>
    <scope>NUCLEOTIDE SEQUENCE [LARGE SCALE GENOMIC DNA]</scope>
    <source>
        <strain evidence="2">S238N-H82 / ATCC MYA-4686</strain>
    </source>
</reference>
<dbReference type="GeneID" id="6074435"/>
<organism evidence="2">
    <name type="scientific">Laccaria bicolor (strain S238N-H82 / ATCC MYA-4686)</name>
    <name type="common">Bicoloured deceiver</name>
    <name type="synonym">Laccaria laccata var. bicolor</name>
    <dbReference type="NCBI Taxonomy" id="486041"/>
    <lineage>
        <taxon>Eukaryota</taxon>
        <taxon>Fungi</taxon>
        <taxon>Dikarya</taxon>
        <taxon>Basidiomycota</taxon>
        <taxon>Agaricomycotina</taxon>
        <taxon>Agaricomycetes</taxon>
        <taxon>Agaricomycetidae</taxon>
        <taxon>Agaricales</taxon>
        <taxon>Agaricineae</taxon>
        <taxon>Hydnangiaceae</taxon>
        <taxon>Laccaria</taxon>
    </lineage>
</organism>
<protein>
    <submittedName>
        <fullName evidence="1">Predicted protein</fullName>
    </submittedName>
</protein>
<accession>B0D486</accession>
<evidence type="ECO:0000313" key="1">
    <source>
        <dbReference type="EMBL" id="EDR10287.1"/>
    </source>
</evidence>
<dbReference type="KEGG" id="lbc:LACBIDRAFT_317033"/>
<keyword evidence="2" id="KW-1185">Reference proteome</keyword>
<proteinExistence type="predicted"/>
<gene>
    <name evidence="1" type="ORF">LACBIDRAFT_317033</name>
</gene>
<sequence length="149" mass="16670">MNELEFARKPCANATKSNQLEHLPCDSIEHRIDKSVLHVVRSAPELFPPPKEAPSGSSQRSISNFVRRRRNLKSQVEIWRGSGIQDTCSALQNWPRFSLQRKQIMSTLTQVLGTASHSTFKASLISCLTTGRVWVGGLQITSLRGILPF</sequence>
<evidence type="ECO:0000313" key="2">
    <source>
        <dbReference type="Proteomes" id="UP000001194"/>
    </source>
</evidence>
<dbReference type="RefSeq" id="XP_001878737.1">
    <property type="nucleotide sequence ID" value="XM_001878702.1"/>
</dbReference>
<dbReference type="AlphaFoldDB" id="B0D486"/>
<dbReference type="Proteomes" id="UP000001194">
    <property type="component" value="Unassembled WGS sequence"/>
</dbReference>
<name>B0D486_LACBS</name>
<dbReference type="InParanoid" id="B0D486"/>